<evidence type="ECO:0000313" key="2">
    <source>
        <dbReference type="EMBL" id="PSF30248.1"/>
    </source>
</evidence>
<organism evidence="2 3">
    <name type="scientific">Aphanothece hegewaldii CCALA 016</name>
    <dbReference type="NCBI Taxonomy" id="2107694"/>
    <lineage>
        <taxon>Bacteria</taxon>
        <taxon>Bacillati</taxon>
        <taxon>Cyanobacteriota</taxon>
        <taxon>Cyanophyceae</taxon>
        <taxon>Oscillatoriophycideae</taxon>
        <taxon>Chroococcales</taxon>
        <taxon>Aphanothecaceae</taxon>
        <taxon>Aphanothece</taxon>
    </lineage>
</organism>
<dbReference type="EMBL" id="PXOH01000057">
    <property type="protein sequence ID" value="PSF30248.1"/>
    <property type="molecule type" value="Genomic_DNA"/>
</dbReference>
<dbReference type="PROSITE" id="PS50880">
    <property type="entry name" value="TOPRIM"/>
    <property type="match status" value="1"/>
</dbReference>
<dbReference type="InterPro" id="IPR006171">
    <property type="entry name" value="TOPRIM_dom"/>
</dbReference>
<dbReference type="CDD" id="cd00188">
    <property type="entry name" value="TOPRIM"/>
    <property type="match status" value="1"/>
</dbReference>
<gene>
    <name evidence="2" type="ORF">C7H19_23940</name>
</gene>
<dbReference type="Gene3D" id="3.40.1360.10">
    <property type="match status" value="1"/>
</dbReference>
<dbReference type="SUPFAM" id="SSF56731">
    <property type="entry name" value="DNA primase core"/>
    <property type="match status" value="1"/>
</dbReference>
<dbReference type="InterPro" id="IPR025054">
    <property type="entry name" value="DUF3991"/>
</dbReference>
<reference evidence="2 3" key="1">
    <citation type="submission" date="2018-03" db="EMBL/GenBank/DDBJ databases">
        <title>The ancient ancestry and fast evolution of plastids.</title>
        <authorList>
            <person name="Moore K.R."/>
            <person name="Magnabosco C."/>
            <person name="Momper L."/>
            <person name="Gold D.A."/>
            <person name="Bosak T."/>
            <person name="Fournier G.P."/>
        </authorList>
    </citation>
    <scope>NUCLEOTIDE SEQUENCE [LARGE SCALE GENOMIC DNA]</scope>
    <source>
        <strain evidence="2 3">CCALA 016</strain>
    </source>
</reference>
<proteinExistence type="predicted"/>
<evidence type="ECO:0000313" key="3">
    <source>
        <dbReference type="Proteomes" id="UP000239001"/>
    </source>
</evidence>
<name>A0A2T1LR04_9CHRO</name>
<evidence type="ECO:0000259" key="1">
    <source>
        <dbReference type="PROSITE" id="PS50880"/>
    </source>
</evidence>
<dbReference type="AlphaFoldDB" id="A0A2T1LR04"/>
<reference evidence="2 3" key="2">
    <citation type="submission" date="2018-03" db="EMBL/GenBank/DDBJ databases">
        <authorList>
            <person name="Keele B.F."/>
        </authorList>
    </citation>
    <scope>NUCLEOTIDE SEQUENCE [LARGE SCALE GENOMIC DNA]</scope>
    <source>
        <strain evidence="2 3">CCALA 016</strain>
    </source>
</reference>
<dbReference type="SMART" id="SM00493">
    <property type="entry name" value="TOPRIM"/>
    <property type="match status" value="1"/>
</dbReference>
<dbReference type="OrthoDB" id="5757175at2"/>
<protein>
    <recommendedName>
        <fullName evidence="1">Toprim domain-containing protein</fullName>
    </recommendedName>
</protein>
<dbReference type="Pfam" id="PF13155">
    <property type="entry name" value="Toprim_2"/>
    <property type="match status" value="1"/>
</dbReference>
<keyword evidence="3" id="KW-1185">Reference proteome</keyword>
<accession>A0A2T1LR04</accession>
<sequence>MKQASELETFKTQINLVEYAQTQGYEIDLKKSSQNCIVLKDHLGDKILIGVDQKDGHYFYSSVKDDRDKGSIIDFIQKRRSLNLGEVRKELRPWVEGSYTATYKHSEAAPKPKPTTKDRHKIIAQFDSMKEIANHVYLNARGINRDTIESDRFNGTIYTDSRNNVIFPHRDREGICGYEIRNQQFKGFSEGGTKGLWHSTATTEDKRLVICESPIDCLSYYRFFDDGQTRYFATGGTLSENQKDLIRGAFEKIHKQGGQIVIATDRDEAGEKLALELAKFAPEGSQISREVPDYQKDWNEALIVALVEQQKTRERSRGPEL</sequence>
<dbReference type="Proteomes" id="UP000239001">
    <property type="component" value="Unassembled WGS sequence"/>
</dbReference>
<feature type="domain" description="Toprim" evidence="1">
    <location>
        <begin position="206"/>
        <end position="292"/>
    </location>
</feature>
<dbReference type="Pfam" id="PF13154">
    <property type="entry name" value="DUF3991"/>
    <property type="match status" value="1"/>
</dbReference>
<comment type="caution">
    <text evidence="2">The sequence shown here is derived from an EMBL/GenBank/DDBJ whole genome shotgun (WGS) entry which is preliminary data.</text>
</comment>